<evidence type="ECO:0000256" key="11">
    <source>
        <dbReference type="ARBA" id="ARBA00023268"/>
    </source>
</evidence>
<feature type="binding site" evidence="13">
    <location>
        <position position="80"/>
    </location>
    <ligand>
        <name>ATP</name>
        <dbReference type="ChEBI" id="CHEBI:30616"/>
    </ligand>
</feature>
<comment type="subcellular location">
    <subcellularLocation>
        <location evidence="1">Cytoplasm</location>
        <location evidence="1">Cytosol</location>
    </subcellularLocation>
</comment>
<dbReference type="GO" id="GO:0002143">
    <property type="term" value="P:tRNA wobble position uridine thiolation"/>
    <property type="evidence" value="ECO:0007669"/>
    <property type="project" value="InterPro"/>
</dbReference>
<feature type="binding site" evidence="13">
    <location>
        <position position="211"/>
    </location>
    <ligand>
        <name>Zn(2+)</name>
        <dbReference type="ChEBI" id="CHEBI:29105"/>
    </ligand>
</feature>
<evidence type="ECO:0000256" key="9">
    <source>
        <dbReference type="ARBA" id="ARBA00022833"/>
    </source>
</evidence>
<evidence type="ECO:0000256" key="6">
    <source>
        <dbReference type="ARBA" id="ARBA00022723"/>
    </source>
</evidence>
<dbReference type="HOGENOM" id="CLU_013325_1_2_1"/>
<keyword evidence="17" id="KW-1185">Reference proteome</keyword>
<dbReference type="Gene3D" id="3.40.50.720">
    <property type="entry name" value="NAD(P)-binding Rossmann-like Domain"/>
    <property type="match status" value="1"/>
</dbReference>
<dbReference type="Gene3D" id="3.40.250.10">
    <property type="entry name" value="Rhodanese-like domain"/>
    <property type="match status" value="1"/>
</dbReference>
<dbReference type="InterPro" id="IPR000594">
    <property type="entry name" value="ThiF_NAD_FAD-bd"/>
</dbReference>
<evidence type="ECO:0000313" key="16">
    <source>
        <dbReference type="EMBL" id="CCH43803.1"/>
    </source>
</evidence>
<dbReference type="FunFam" id="3.40.250.10:FF:000014">
    <property type="entry name" value="Adenylyltransferase and sulfurtransferase MOCS3"/>
    <property type="match status" value="1"/>
</dbReference>
<keyword evidence="5" id="KW-0548">Nucleotidyltransferase</keyword>
<dbReference type="GO" id="GO:0005829">
    <property type="term" value="C:cytosol"/>
    <property type="evidence" value="ECO:0007669"/>
    <property type="project" value="UniProtKB-SubCell"/>
</dbReference>
<evidence type="ECO:0000256" key="3">
    <source>
        <dbReference type="ARBA" id="ARBA00022679"/>
    </source>
</evidence>
<reference evidence="16 17" key="1">
    <citation type="journal article" date="2012" name="Eukaryot. Cell">
        <title>Draft genome sequence of Wickerhamomyces ciferrii NRRL Y-1031 F-60-10.</title>
        <authorList>
            <person name="Schneider J."/>
            <person name="Andrea H."/>
            <person name="Blom J."/>
            <person name="Jaenicke S."/>
            <person name="Ruckert C."/>
            <person name="Schorsch C."/>
            <person name="Szczepanowski R."/>
            <person name="Farwick M."/>
            <person name="Goesmann A."/>
            <person name="Puhler A."/>
            <person name="Schaffer S."/>
            <person name="Tauch A."/>
            <person name="Kohler T."/>
            <person name="Brinkrolf K."/>
        </authorList>
    </citation>
    <scope>NUCLEOTIDE SEQUENCE [LARGE SCALE GENOMIC DNA]</scope>
    <source>
        <strain evidence="17">ATCC 14091 / BCRC 22168 / CBS 111 / JCM 3599 / NBRC 0793 / NRRL Y-1031 F-60-10</strain>
    </source>
</reference>
<comment type="cofactor">
    <cofactor evidence="13">
        <name>Zn(2+)</name>
        <dbReference type="ChEBI" id="CHEBI:29105"/>
    </cofactor>
    <text evidence="13">Binds 1 zinc ion per subunit.</text>
</comment>
<dbReference type="InParanoid" id="K0KR80"/>
<keyword evidence="14" id="KW-0175">Coiled coil</keyword>
<evidence type="ECO:0000256" key="7">
    <source>
        <dbReference type="ARBA" id="ARBA00022741"/>
    </source>
</evidence>
<dbReference type="PROSITE" id="PS50206">
    <property type="entry name" value="RHODANESE_3"/>
    <property type="match status" value="1"/>
</dbReference>
<keyword evidence="4 13" id="KW-0819">tRNA processing</keyword>
<dbReference type="Pfam" id="PF00581">
    <property type="entry name" value="Rhodanese"/>
    <property type="match status" value="1"/>
</dbReference>
<feature type="binding site" evidence="13">
    <location>
        <position position="214"/>
    </location>
    <ligand>
        <name>Zn(2+)</name>
        <dbReference type="ChEBI" id="CHEBI:29105"/>
    </ligand>
</feature>
<feature type="active site" description="Glycyl thioester intermediate; for adenylyltransferase activity" evidence="13">
    <location>
        <position position="228"/>
    </location>
</feature>
<dbReference type="FunCoup" id="K0KR80">
    <property type="interactions" value="879"/>
</dbReference>
<dbReference type="CDD" id="cd00757">
    <property type="entry name" value="ThiF_MoeB_HesA_family"/>
    <property type="match status" value="1"/>
</dbReference>
<evidence type="ECO:0000256" key="12">
    <source>
        <dbReference type="ARBA" id="ARBA00075323"/>
    </source>
</evidence>
<keyword evidence="10 13" id="KW-0067">ATP-binding</keyword>
<dbReference type="GO" id="GO:0004792">
    <property type="term" value="F:thiosulfate-cyanide sulfurtransferase activity"/>
    <property type="evidence" value="ECO:0007669"/>
    <property type="project" value="TreeGrafter"/>
</dbReference>
<evidence type="ECO:0000256" key="1">
    <source>
        <dbReference type="ARBA" id="ARBA00004514"/>
    </source>
</evidence>
<feature type="binding site" evidence="13">
    <location>
        <position position="292"/>
    </location>
    <ligand>
        <name>Zn(2+)</name>
        <dbReference type="ChEBI" id="CHEBI:29105"/>
    </ligand>
</feature>
<sequence length="429" mass="48231">MGQEDIKNELEKLRLENERLRKELASKDSNQINETYTPNSSDFTLDEYKRYGRQMIVPQVTIEGQKKLKNAKVLVIGAGGLGCPALLYLGGAGIGKIGIVDDDTVDISNLHRQVLHTTDKVGEFKCESAKSYINKLNPHVEVQTYPFRLSTCNAFEIFEQYDLVLDCTDSPYSRYLISDVATITKIPVVSGSGLKTEGQLSILNFENKGPCYRCFYPKPPPPNSVTSCKDGGVIGPVIGLMGVMMALETIKVIVGSYSDGNFKPFLSIYSGYEQQSIKTFKMRGRKADCLTCSGQITKEIITKGDINYAEFCGVVNYNVLKPEERISIEEYHKLVESDHVLLDVRPPEHFQIIHLPNSVNIPLDRLKRIESLENLGFDSTKNIYTICRFGNDSQYASRYLNDTFDLKTKDISGGLFQWSNKIDPKFPTY</sequence>
<feature type="binding site" evidence="13">
    <location>
        <begin position="108"/>
        <end position="112"/>
    </location>
    <ligand>
        <name>ATP</name>
        <dbReference type="ChEBI" id="CHEBI:30616"/>
    </ligand>
</feature>
<accession>K0KR80</accession>
<dbReference type="PANTHER" id="PTHR10953:SF102">
    <property type="entry name" value="ADENYLYLTRANSFERASE AND SULFURTRANSFERASE MOCS3"/>
    <property type="match status" value="1"/>
</dbReference>
<dbReference type="Proteomes" id="UP000009328">
    <property type="component" value="Unassembled WGS sequence"/>
</dbReference>
<proteinExistence type="inferred from homology"/>
<comment type="pathway">
    <text evidence="13">tRNA modification; 5-methoxycarbonylmethyl-2-thiouridine-tRNA biosynthesis.</text>
</comment>
<evidence type="ECO:0000256" key="13">
    <source>
        <dbReference type="HAMAP-Rule" id="MF_03049"/>
    </source>
</evidence>
<dbReference type="STRING" id="1206466.K0KR80"/>
<feature type="binding site" evidence="13">
    <location>
        <begin position="169"/>
        <end position="170"/>
    </location>
    <ligand>
        <name>ATP</name>
        <dbReference type="ChEBI" id="CHEBI:30616"/>
    </ligand>
</feature>
<dbReference type="SMART" id="SM00450">
    <property type="entry name" value="RHOD"/>
    <property type="match status" value="1"/>
</dbReference>
<keyword evidence="6 13" id="KW-0479">Metal-binding</keyword>
<dbReference type="InterPro" id="IPR035985">
    <property type="entry name" value="Ubiquitin-activating_enz"/>
</dbReference>
<comment type="similarity">
    <text evidence="13">In the N-terminal section; belongs to the HesA/MoeB/ThiF family. UBA4 subfamily.</text>
</comment>
<feature type="domain" description="Rhodanese" evidence="15">
    <location>
        <begin position="335"/>
        <end position="427"/>
    </location>
</feature>
<dbReference type="AlphaFoldDB" id="K0KR80"/>
<dbReference type="HAMAP" id="MF_03049">
    <property type="entry name" value="MOCS3_Uba4"/>
    <property type="match status" value="1"/>
</dbReference>
<dbReference type="eggNOG" id="KOG2017">
    <property type="taxonomic scope" value="Eukaryota"/>
</dbReference>
<dbReference type="GO" id="GO:0042292">
    <property type="term" value="F:URM1 activating enzyme activity"/>
    <property type="evidence" value="ECO:0007669"/>
    <property type="project" value="TreeGrafter"/>
</dbReference>
<evidence type="ECO:0000256" key="4">
    <source>
        <dbReference type="ARBA" id="ARBA00022694"/>
    </source>
</evidence>
<keyword evidence="8" id="KW-0833">Ubl conjugation pathway</keyword>
<feature type="active site" description="Cysteine persulfide intermediate; for sulfurtransferase activity" evidence="13">
    <location>
        <position position="387"/>
    </location>
</feature>
<dbReference type="SUPFAM" id="SSF69572">
    <property type="entry name" value="Activating enzymes of the ubiquitin-like proteins"/>
    <property type="match status" value="1"/>
</dbReference>
<keyword evidence="3 13" id="KW-0808">Transferase</keyword>
<evidence type="ECO:0000256" key="5">
    <source>
        <dbReference type="ARBA" id="ARBA00022695"/>
    </source>
</evidence>
<comment type="caution">
    <text evidence="16">The sequence shown here is derived from an EMBL/GenBank/DDBJ whole genome shotgun (WGS) entry which is preliminary data.</text>
</comment>
<keyword evidence="7 13" id="KW-0547">Nucleotide-binding</keyword>
<keyword evidence="11 13" id="KW-0511">Multifunctional enzyme</keyword>
<evidence type="ECO:0000256" key="2">
    <source>
        <dbReference type="ARBA" id="ARBA00022490"/>
    </source>
</evidence>
<dbReference type="InterPro" id="IPR045886">
    <property type="entry name" value="ThiF/MoeB/HesA"/>
</dbReference>
<keyword evidence="9 13" id="KW-0862">Zinc</keyword>
<feature type="binding site" evidence="13">
    <location>
        <position position="101"/>
    </location>
    <ligand>
        <name>ATP</name>
        <dbReference type="ChEBI" id="CHEBI:30616"/>
    </ligand>
</feature>
<evidence type="ECO:0000313" key="17">
    <source>
        <dbReference type="Proteomes" id="UP000009328"/>
    </source>
</evidence>
<dbReference type="InterPro" id="IPR028885">
    <property type="entry name" value="MOCS3/Uba4"/>
</dbReference>
<feature type="binding site" evidence="13">
    <location>
        <position position="125"/>
    </location>
    <ligand>
        <name>ATP</name>
        <dbReference type="ChEBI" id="CHEBI:30616"/>
    </ligand>
</feature>
<dbReference type="GO" id="GO:0046872">
    <property type="term" value="F:metal ion binding"/>
    <property type="evidence" value="ECO:0007669"/>
    <property type="project" value="UniProtKB-KW"/>
</dbReference>
<feature type="binding site" evidence="13">
    <location>
        <position position="289"/>
    </location>
    <ligand>
        <name>Zn(2+)</name>
        <dbReference type="ChEBI" id="CHEBI:29105"/>
    </ligand>
</feature>
<evidence type="ECO:0000259" key="15">
    <source>
        <dbReference type="PROSITE" id="PS50206"/>
    </source>
</evidence>
<dbReference type="FunFam" id="3.40.50.720:FF:000033">
    <property type="entry name" value="Adenylyltransferase and sulfurtransferase MOCS3"/>
    <property type="match status" value="1"/>
</dbReference>
<evidence type="ECO:0000256" key="10">
    <source>
        <dbReference type="ARBA" id="ARBA00022840"/>
    </source>
</evidence>
<keyword evidence="2 13" id="KW-0963">Cytoplasm</keyword>
<dbReference type="Pfam" id="PF00899">
    <property type="entry name" value="ThiF"/>
    <property type="match status" value="1"/>
</dbReference>
<dbReference type="GO" id="GO:0070566">
    <property type="term" value="F:adenylyltransferase activity"/>
    <property type="evidence" value="ECO:0007669"/>
    <property type="project" value="InterPro"/>
</dbReference>
<name>K0KR80_WICCF</name>
<dbReference type="EMBL" id="CAIF01000090">
    <property type="protein sequence ID" value="CCH43803.1"/>
    <property type="molecule type" value="Genomic_DNA"/>
</dbReference>
<protein>
    <recommendedName>
        <fullName evidence="12">Needs CLA4 to survive protein 3</fullName>
    </recommendedName>
</protein>
<evidence type="ECO:0000256" key="14">
    <source>
        <dbReference type="SAM" id="Coils"/>
    </source>
</evidence>
<feature type="coiled-coil region" evidence="14">
    <location>
        <begin position="3"/>
        <end position="30"/>
    </location>
</feature>
<dbReference type="PANTHER" id="PTHR10953">
    <property type="entry name" value="UBIQUITIN-ACTIVATING ENZYME E1"/>
    <property type="match status" value="1"/>
</dbReference>
<dbReference type="UniPathway" id="UPA00988"/>
<dbReference type="InterPro" id="IPR036873">
    <property type="entry name" value="Rhodanese-like_dom_sf"/>
</dbReference>
<dbReference type="GO" id="GO:0032447">
    <property type="term" value="P:protein urmylation"/>
    <property type="evidence" value="ECO:0007669"/>
    <property type="project" value="TreeGrafter"/>
</dbReference>
<dbReference type="GO" id="GO:0005524">
    <property type="term" value="F:ATP binding"/>
    <property type="evidence" value="ECO:0007669"/>
    <property type="project" value="UniProtKB-KW"/>
</dbReference>
<evidence type="ECO:0000256" key="8">
    <source>
        <dbReference type="ARBA" id="ARBA00022786"/>
    </source>
</evidence>
<dbReference type="InterPro" id="IPR001763">
    <property type="entry name" value="Rhodanese-like_dom"/>
</dbReference>
<gene>
    <name evidence="13" type="primary">UBA4</name>
    <name evidence="16" type="ORF">BN7_3357</name>
</gene>
<organism evidence="16 17">
    <name type="scientific">Wickerhamomyces ciferrii (strain ATCC 14091 / BCRC 22168 / CBS 111 / JCM 3599 / NBRC 0793 / NRRL Y-1031 F-60-10)</name>
    <name type="common">Yeast</name>
    <name type="synonym">Pichia ciferrii</name>
    <dbReference type="NCBI Taxonomy" id="1206466"/>
    <lineage>
        <taxon>Eukaryota</taxon>
        <taxon>Fungi</taxon>
        <taxon>Dikarya</taxon>
        <taxon>Ascomycota</taxon>
        <taxon>Saccharomycotina</taxon>
        <taxon>Saccharomycetes</taxon>
        <taxon>Phaffomycetales</taxon>
        <taxon>Wickerhamomycetaceae</taxon>
        <taxon>Wickerhamomyces</taxon>
    </lineage>
</organism>